<dbReference type="Proteomes" id="UP001219525">
    <property type="component" value="Unassembled WGS sequence"/>
</dbReference>
<proteinExistence type="predicted"/>
<evidence type="ECO:0000313" key="2">
    <source>
        <dbReference type="Proteomes" id="UP001219525"/>
    </source>
</evidence>
<protein>
    <submittedName>
        <fullName evidence="1">Uncharacterized protein</fullName>
    </submittedName>
</protein>
<gene>
    <name evidence="1" type="ORF">GGX14DRAFT_623288</name>
</gene>
<keyword evidence="2" id="KW-1185">Reference proteome</keyword>
<comment type="caution">
    <text evidence="1">The sequence shown here is derived from an EMBL/GenBank/DDBJ whole genome shotgun (WGS) entry which is preliminary data.</text>
</comment>
<sequence length="504" mass="54947">MVWQALIIDIDPFDVLISDFWCLVLPHAAARSPPFTAESCLLRALIAQFPTRQERSRVTGGQLVHARAQQAVQCQAGVRELLKAKGRRMSDGRMRGCVLSSERLAYYARENASEHRAGYDHTRRGRAAVGVRRPVQPVMVGGWPLTGGRRESGGECWRPDAAVGAERQVLGDARAQCAPGSRRRTTGGQRASCCMTWAEVQRACDGPRSLGNMHVGSLRWLTLTECQMPDTMRHNRAAINERERQQGAAACTTPASSGLDRAIRDAQERRGAGLVRRGRMRRERAAGGGSYVAASCYEPGPGAGLRAEIVRAGMREQACSNKKALVTCTTYLNLLADSDPPRWHIASQLAATERRRSLPDELSCSGRGSQKAAQTMEDCWKAALGVGGRWKAESRSHVVCREAVRLAAPGEMSGMRAAYVDAAWMVAGRLRREWVVAGRQTADRTWQARHVAGSSALLRPGRPGKPGAFLVMLGPLTRHLRLTALTGLPGPDARQVRHLTTGTV</sequence>
<name>A0AAD6VFV7_9AGAR</name>
<dbReference type="AlphaFoldDB" id="A0AAD6VFV7"/>
<accession>A0AAD6VFV7</accession>
<evidence type="ECO:0000313" key="1">
    <source>
        <dbReference type="EMBL" id="KAJ7211643.1"/>
    </source>
</evidence>
<organism evidence="1 2">
    <name type="scientific">Mycena pura</name>
    <dbReference type="NCBI Taxonomy" id="153505"/>
    <lineage>
        <taxon>Eukaryota</taxon>
        <taxon>Fungi</taxon>
        <taxon>Dikarya</taxon>
        <taxon>Basidiomycota</taxon>
        <taxon>Agaricomycotina</taxon>
        <taxon>Agaricomycetes</taxon>
        <taxon>Agaricomycetidae</taxon>
        <taxon>Agaricales</taxon>
        <taxon>Marasmiineae</taxon>
        <taxon>Mycenaceae</taxon>
        <taxon>Mycena</taxon>
    </lineage>
</organism>
<dbReference type="EMBL" id="JARJCW010000025">
    <property type="protein sequence ID" value="KAJ7211643.1"/>
    <property type="molecule type" value="Genomic_DNA"/>
</dbReference>
<reference evidence="1" key="1">
    <citation type="submission" date="2023-03" db="EMBL/GenBank/DDBJ databases">
        <title>Massive genome expansion in bonnet fungi (Mycena s.s.) driven by repeated elements and novel gene families across ecological guilds.</title>
        <authorList>
            <consortium name="Lawrence Berkeley National Laboratory"/>
            <person name="Harder C.B."/>
            <person name="Miyauchi S."/>
            <person name="Viragh M."/>
            <person name="Kuo A."/>
            <person name="Thoen E."/>
            <person name="Andreopoulos B."/>
            <person name="Lu D."/>
            <person name="Skrede I."/>
            <person name="Drula E."/>
            <person name="Henrissat B."/>
            <person name="Morin E."/>
            <person name="Kohler A."/>
            <person name="Barry K."/>
            <person name="LaButti K."/>
            <person name="Morin E."/>
            <person name="Salamov A."/>
            <person name="Lipzen A."/>
            <person name="Mereny Z."/>
            <person name="Hegedus B."/>
            <person name="Baldrian P."/>
            <person name="Stursova M."/>
            <person name="Weitz H."/>
            <person name="Taylor A."/>
            <person name="Grigoriev I.V."/>
            <person name="Nagy L.G."/>
            <person name="Martin F."/>
            <person name="Kauserud H."/>
        </authorList>
    </citation>
    <scope>NUCLEOTIDE SEQUENCE</scope>
    <source>
        <strain evidence="1">9144</strain>
    </source>
</reference>